<dbReference type="SMART" id="SM00267">
    <property type="entry name" value="GGDEF"/>
    <property type="match status" value="1"/>
</dbReference>
<feature type="domain" description="EAL" evidence="3">
    <location>
        <begin position="637"/>
        <end position="892"/>
    </location>
</feature>
<dbReference type="CDD" id="cd01949">
    <property type="entry name" value="GGDEF"/>
    <property type="match status" value="1"/>
</dbReference>
<accession>A0ABV6AUS1</accession>
<dbReference type="InterPro" id="IPR001633">
    <property type="entry name" value="EAL_dom"/>
</dbReference>
<feature type="transmembrane region" description="Helical" evidence="2">
    <location>
        <begin position="20"/>
        <end position="44"/>
    </location>
</feature>
<dbReference type="PROSITE" id="PS50887">
    <property type="entry name" value="GGDEF"/>
    <property type="match status" value="1"/>
</dbReference>
<keyword evidence="6" id="KW-1185">Reference proteome</keyword>
<dbReference type="InterPro" id="IPR035919">
    <property type="entry name" value="EAL_sf"/>
</dbReference>
<evidence type="ECO:0000259" key="4">
    <source>
        <dbReference type="PROSITE" id="PS50887"/>
    </source>
</evidence>
<feature type="region of interest" description="Disordered" evidence="1">
    <location>
        <begin position="181"/>
        <end position="215"/>
    </location>
</feature>
<sequence>MGNVLAGSSSRPLRTQVLWALWGLGGAALLGGIGLLTMLIVWPLDSQERRITSQQADAVVGWLQDQQGQLNTRTRSWADLPDPLLVGADLLSAGDVQAIALLSSGRVTTALIAAELRPADWQPGTLAPRQRFAVQNNQAWLLARTLRPDGTELLLMRVVNADALSPAPFVTRIRAATEPIPASTPISRAETSGAGGPPANQTGSLPNSAPSTPVVSTPVPASMISADQNAADGLHRKNVVQSVRSFGKTPGNGDLQVWVSQPRTLHNQGVRAVRTASLTVLLLVLACIFLALRLLDSLVFARLTRLRRFVQRIETEPDTAARLHLGQGEDELHLVARALNLTLNRVTGDHDIMRAQGEALRLIAENGNVDDVLRVIQAALERKSPGALAELQSFGPPTLTGVNHMDPTIWAVSVRGRAGDRYGQLRLTYPTVLPDDIASEAAWMAELLGVAAEQERLRGQLSFHAYNDELTGLPNRRGLLRTLARTIPDALERGTPVAVLYLDLDRFKRLNDTLGHAAGDELLRQVAARIGWACGPNDQAARLGGDEFVIVLPRAGTEAEVAQIAQRLVTTLETPFEVFGHAFQPTASIGVALAPRDGHDPEELLRLADLAMVHAKAQGPGRVAFFTSDLEDVLIDRVQIENDLRDTLRMGGLMLAYQPLVNLKTGYIEGLEALLRWTHPVRGPVPPSVFIPIAEDAGLISELGSWVLREATAQLAVWRGQGIETHMAVNVSAVQLLTPDFVVQVRTALQENGLPPHALTLEVTESLLMDGTPGSAAHTHLMELSTHGVRVWVDDFGTGYSSLSYLHRLPIHAVKVDRSFVMGLRNGPEAERIIETIVTLAHHLNLNVVAEGVEQGWQAEVLKRLGCDHAQGYLYAHAVPAWQVAGLFAAPLGQVLPPAQEL</sequence>
<keyword evidence="2" id="KW-1133">Transmembrane helix</keyword>
<dbReference type="InterPro" id="IPR029787">
    <property type="entry name" value="Nucleotide_cyclase"/>
</dbReference>
<proteinExistence type="predicted"/>
<evidence type="ECO:0000313" key="6">
    <source>
        <dbReference type="Proteomes" id="UP001589733"/>
    </source>
</evidence>
<dbReference type="SMART" id="SM00052">
    <property type="entry name" value="EAL"/>
    <property type="match status" value="1"/>
</dbReference>
<evidence type="ECO:0000259" key="3">
    <source>
        <dbReference type="PROSITE" id="PS50883"/>
    </source>
</evidence>
<dbReference type="Proteomes" id="UP001589733">
    <property type="component" value="Unassembled WGS sequence"/>
</dbReference>
<name>A0ABV6AUS1_9DEIO</name>
<dbReference type="InterPro" id="IPR052155">
    <property type="entry name" value="Biofilm_reg_signaling"/>
</dbReference>
<dbReference type="CDD" id="cd01948">
    <property type="entry name" value="EAL"/>
    <property type="match status" value="1"/>
</dbReference>
<feature type="transmembrane region" description="Helical" evidence="2">
    <location>
        <begin position="272"/>
        <end position="295"/>
    </location>
</feature>
<evidence type="ECO:0000313" key="5">
    <source>
        <dbReference type="EMBL" id="MFB9990742.1"/>
    </source>
</evidence>
<dbReference type="EMBL" id="JBHLYR010000008">
    <property type="protein sequence ID" value="MFB9990742.1"/>
    <property type="molecule type" value="Genomic_DNA"/>
</dbReference>
<dbReference type="InterPro" id="IPR043128">
    <property type="entry name" value="Rev_trsase/Diguanyl_cyclase"/>
</dbReference>
<gene>
    <name evidence="5" type="ORF">ACFFLM_01900</name>
</gene>
<protein>
    <submittedName>
        <fullName evidence="5">Bifunctional diguanylate cyclase/phosphodiesterase</fullName>
    </submittedName>
</protein>
<dbReference type="SUPFAM" id="SSF55073">
    <property type="entry name" value="Nucleotide cyclase"/>
    <property type="match status" value="1"/>
</dbReference>
<dbReference type="PANTHER" id="PTHR44757">
    <property type="entry name" value="DIGUANYLATE CYCLASE DGCP"/>
    <property type="match status" value="1"/>
</dbReference>
<evidence type="ECO:0000256" key="2">
    <source>
        <dbReference type="SAM" id="Phobius"/>
    </source>
</evidence>
<feature type="domain" description="GGDEF" evidence="4">
    <location>
        <begin position="495"/>
        <end position="628"/>
    </location>
</feature>
<dbReference type="Pfam" id="PF00990">
    <property type="entry name" value="GGDEF"/>
    <property type="match status" value="1"/>
</dbReference>
<dbReference type="Gene3D" id="3.20.20.450">
    <property type="entry name" value="EAL domain"/>
    <property type="match status" value="1"/>
</dbReference>
<dbReference type="NCBIfam" id="TIGR00254">
    <property type="entry name" value="GGDEF"/>
    <property type="match status" value="1"/>
</dbReference>
<keyword evidence="2" id="KW-0472">Membrane</keyword>
<dbReference type="PROSITE" id="PS50883">
    <property type="entry name" value="EAL"/>
    <property type="match status" value="1"/>
</dbReference>
<dbReference type="InterPro" id="IPR000160">
    <property type="entry name" value="GGDEF_dom"/>
</dbReference>
<keyword evidence="2" id="KW-0812">Transmembrane</keyword>
<evidence type="ECO:0000256" key="1">
    <source>
        <dbReference type="SAM" id="MobiDB-lite"/>
    </source>
</evidence>
<dbReference type="RefSeq" id="WP_380004963.1">
    <property type="nucleotide sequence ID" value="NZ_JBHLYR010000008.1"/>
</dbReference>
<reference evidence="5 6" key="1">
    <citation type="submission" date="2024-09" db="EMBL/GenBank/DDBJ databases">
        <authorList>
            <person name="Sun Q."/>
            <person name="Mori K."/>
        </authorList>
    </citation>
    <scope>NUCLEOTIDE SEQUENCE [LARGE SCALE GENOMIC DNA]</scope>
    <source>
        <strain evidence="5 6">JCM 13503</strain>
    </source>
</reference>
<dbReference type="Pfam" id="PF00563">
    <property type="entry name" value="EAL"/>
    <property type="match status" value="1"/>
</dbReference>
<dbReference type="PANTHER" id="PTHR44757:SF2">
    <property type="entry name" value="BIOFILM ARCHITECTURE MAINTENANCE PROTEIN MBAA"/>
    <property type="match status" value="1"/>
</dbReference>
<dbReference type="Gene3D" id="3.30.70.270">
    <property type="match status" value="1"/>
</dbReference>
<dbReference type="SUPFAM" id="SSF141868">
    <property type="entry name" value="EAL domain-like"/>
    <property type="match status" value="1"/>
</dbReference>
<organism evidence="5 6">
    <name type="scientific">Deinococcus oregonensis</name>
    <dbReference type="NCBI Taxonomy" id="1805970"/>
    <lineage>
        <taxon>Bacteria</taxon>
        <taxon>Thermotogati</taxon>
        <taxon>Deinococcota</taxon>
        <taxon>Deinococci</taxon>
        <taxon>Deinococcales</taxon>
        <taxon>Deinococcaceae</taxon>
        <taxon>Deinococcus</taxon>
    </lineage>
</organism>
<comment type="caution">
    <text evidence="5">The sequence shown here is derived from an EMBL/GenBank/DDBJ whole genome shotgun (WGS) entry which is preliminary data.</text>
</comment>